<accession>A0A1I2LL03</accession>
<reference evidence="2" key="1">
    <citation type="submission" date="2016-10" db="EMBL/GenBank/DDBJ databases">
        <authorList>
            <person name="Varghese N."/>
            <person name="Submissions S."/>
        </authorList>
    </citation>
    <scope>NUCLEOTIDE SEQUENCE [LARGE SCALE GENOMIC DNA]</scope>
    <source>
        <strain evidence="2">CGMCC 1.7739</strain>
    </source>
</reference>
<protein>
    <submittedName>
        <fullName evidence="1">Uncharacterized protein</fullName>
    </submittedName>
</protein>
<evidence type="ECO:0000313" key="2">
    <source>
        <dbReference type="Proteomes" id="UP000198876"/>
    </source>
</evidence>
<dbReference type="EMBL" id="FOOQ01000001">
    <property type="protein sequence ID" value="SFF79208.1"/>
    <property type="molecule type" value="Genomic_DNA"/>
</dbReference>
<keyword evidence="2" id="KW-1185">Reference proteome</keyword>
<name>A0A1I2LL03_9EURY</name>
<evidence type="ECO:0000313" key="1">
    <source>
        <dbReference type="EMBL" id="SFF79208.1"/>
    </source>
</evidence>
<organism evidence="1 2">
    <name type="scientific">Halopelagius inordinatus</name>
    <dbReference type="NCBI Taxonomy" id="553467"/>
    <lineage>
        <taxon>Archaea</taxon>
        <taxon>Methanobacteriati</taxon>
        <taxon>Methanobacteriota</taxon>
        <taxon>Stenosarchaea group</taxon>
        <taxon>Halobacteria</taxon>
        <taxon>Halobacteriales</taxon>
        <taxon>Haloferacaceae</taxon>
    </lineage>
</organism>
<proteinExistence type="predicted"/>
<gene>
    <name evidence="1" type="ORF">SAMN04488063_0305</name>
</gene>
<sequence>MSPYYCVNDHCLWYTYTFEQSNCPSCGRSGAHLSSGSQKWTVAGAKVGREIRQCDDCGGVVLAGVPHGCEG</sequence>
<dbReference type="STRING" id="553467.SAMN04488063_0305"/>
<dbReference type="AlphaFoldDB" id="A0A1I2LL03"/>
<dbReference type="Proteomes" id="UP000198876">
    <property type="component" value="Unassembled WGS sequence"/>
</dbReference>